<dbReference type="PANTHER" id="PTHR47234:SF3">
    <property type="entry name" value="SECRETIN_TONB SHORT N-TERMINAL DOMAIN-CONTAINING PROTEIN"/>
    <property type="match status" value="1"/>
</dbReference>
<dbReference type="InterPro" id="IPR036942">
    <property type="entry name" value="Beta-barrel_TonB_sf"/>
</dbReference>
<keyword evidence="11" id="KW-0732">Signal</keyword>
<accession>A0AAU9CIJ6</accession>
<evidence type="ECO:0000256" key="11">
    <source>
        <dbReference type="SAM" id="SignalP"/>
    </source>
</evidence>
<evidence type="ECO:0000256" key="3">
    <source>
        <dbReference type="ARBA" id="ARBA00022452"/>
    </source>
</evidence>
<evidence type="ECO:0000259" key="12">
    <source>
        <dbReference type="Pfam" id="PF00593"/>
    </source>
</evidence>
<evidence type="ECO:0000256" key="8">
    <source>
        <dbReference type="PROSITE-ProRule" id="PRU01360"/>
    </source>
</evidence>
<keyword evidence="3 8" id="KW-1134">Transmembrane beta strand</keyword>
<evidence type="ECO:0000256" key="4">
    <source>
        <dbReference type="ARBA" id="ARBA00022692"/>
    </source>
</evidence>
<dbReference type="CDD" id="cd01347">
    <property type="entry name" value="ligand_gated_channel"/>
    <property type="match status" value="1"/>
</dbReference>
<keyword evidence="15" id="KW-1185">Reference proteome</keyword>
<dbReference type="PANTHER" id="PTHR47234">
    <property type="match status" value="1"/>
</dbReference>
<dbReference type="Pfam" id="PF07715">
    <property type="entry name" value="Plug"/>
    <property type="match status" value="1"/>
</dbReference>
<feature type="domain" description="TonB-dependent receptor plug" evidence="13">
    <location>
        <begin position="119"/>
        <end position="241"/>
    </location>
</feature>
<dbReference type="Pfam" id="PF00593">
    <property type="entry name" value="TonB_dep_Rec_b-barrel"/>
    <property type="match status" value="1"/>
</dbReference>
<dbReference type="InterPro" id="IPR039426">
    <property type="entry name" value="TonB-dep_rcpt-like"/>
</dbReference>
<sequence length="877" mass="95861">MRALKQTLLLAIAFTFASGVSFAQQRTVTGHVSDKSGGDALIGVSVAKLGSPSGTITDVEGNFSLTVENTDTLEFRFVGYIPLKVTVAGNKHIQVALEQTDVSLSEVVVVGSRSADRSLSDTPVPVDVIPMAKILEQFPQPDLNSILTYIAPSFQSNRQTIADGTDHIDPASLRNLGPDQVLVLVNGKRRHNTALLNLNGTFGRGSVGTDLNTIPVSAIERIEVLRDGASAQYGSDAIAGVINIVLKQQTEGLNGQVTGGIHKEGDGELVQFTSNYGVALGESGFLNLSVDLSKRGHTNRMKEFTGKIFEDDNGNDITDEELERRGLERSDFNMRVGNSESLNAGIFLNGGYQLSEKNELYAFGGLNYRNGISTAFYRLPYQSRTDTDIYPNGFLPEIVSYIQDQSLTVGLRSELGAWDLDIYNTYGRNSFDFGVENTSNRSLGKASPTSFEAGGYAFSQNITGLGLTRKYDLLSGLNVAAGAEFRVDRYQIIAGEEASWKNYSEEGESHPGGSQGFTGFTPESETDQTRSNVAFYGDAELDITDSWLVAGAARFEEYSDFGNTVTWKLASRYKFGDFATLRGAYNTGFRAPSLHQVHFSSVSTVRIDGEFYEVGTFRNNSAAARALGIPELKEETSRNISLGLTLNPASNIQLSADVYRVDIDDRIILTGTFGSDPAINSILESVGADRAQFFTNAIDTRTQGVDLVVSSQWNVGSGILDATLSGNWNNTEVVGDVKTSELLQGKEDVYFGRRERGRIEDANPKSKYNLTLTYGLKRWSFLVRNVRFGEVKAYHSSDPDQDQGFSAKIVTDASVTYRLTEGLRLTVGANNLFDIYPDRNREDRQSSGRFIYPRSVTQFGSNGAFFFGRLSFNIKNS</sequence>
<feature type="signal peptide" evidence="11">
    <location>
        <begin position="1"/>
        <end position="23"/>
    </location>
</feature>
<feature type="region of interest" description="Disordered" evidence="10">
    <location>
        <begin position="503"/>
        <end position="525"/>
    </location>
</feature>
<evidence type="ECO:0000313" key="14">
    <source>
        <dbReference type="EMBL" id="BDD07803.1"/>
    </source>
</evidence>
<evidence type="ECO:0000259" key="13">
    <source>
        <dbReference type="Pfam" id="PF07715"/>
    </source>
</evidence>
<reference evidence="14 15" key="1">
    <citation type="submission" date="2021-12" db="EMBL/GenBank/DDBJ databases">
        <title>Genome sequencing of bacteria with rrn-lacking chromosome and rrn-plasmid.</title>
        <authorList>
            <person name="Anda M."/>
            <person name="Iwasaki W."/>
        </authorList>
    </citation>
    <scope>NUCLEOTIDE SEQUENCE [LARGE SCALE GENOMIC DNA]</scope>
    <source>
        <strain evidence="14 15">DSM 100852</strain>
    </source>
</reference>
<keyword evidence="4 8" id="KW-0812">Transmembrane</keyword>
<evidence type="ECO:0000256" key="1">
    <source>
        <dbReference type="ARBA" id="ARBA00004571"/>
    </source>
</evidence>
<comment type="similarity">
    <text evidence="8 9">Belongs to the TonB-dependent receptor family.</text>
</comment>
<dbReference type="SUPFAM" id="SSF49464">
    <property type="entry name" value="Carboxypeptidase regulatory domain-like"/>
    <property type="match status" value="1"/>
</dbReference>
<comment type="subcellular location">
    <subcellularLocation>
        <location evidence="1 8">Cell outer membrane</location>
        <topology evidence="1 8">Multi-pass membrane protein</topology>
    </subcellularLocation>
</comment>
<dbReference type="KEGG" id="fax:FUAX_02350"/>
<dbReference type="InterPro" id="IPR008969">
    <property type="entry name" value="CarboxyPept-like_regulatory"/>
</dbReference>
<organism evidence="14 15">
    <name type="scientific">Fulvitalea axinellae</name>
    <dbReference type="NCBI Taxonomy" id="1182444"/>
    <lineage>
        <taxon>Bacteria</taxon>
        <taxon>Pseudomonadati</taxon>
        <taxon>Bacteroidota</taxon>
        <taxon>Cytophagia</taxon>
        <taxon>Cytophagales</taxon>
        <taxon>Persicobacteraceae</taxon>
        <taxon>Fulvitalea</taxon>
    </lineage>
</organism>
<evidence type="ECO:0000256" key="5">
    <source>
        <dbReference type="ARBA" id="ARBA00023077"/>
    </source>
</evidence>
<dbReference type="Gene3D" id="2.40.170.20">
    <property type="entry name" value="TonB-dependent receptor, beta-barrel domain"/>
    <property type="match status" value="1"/>
</dbReference>
<keyword evidence="5 9" id="KW-0798">TonB box</keyword>
<keyword evidence="14" id="KW-0675">Receptor</keyword>
<dbReference type="InterPro" id="IPR000531">
    <property type="entry name" value="Beta-barrel_TonB"/>
</dbReference>
<proteinExistence type="inferred from homology"/>
<evidence type="ECO:0000256" key="6">
    <source>
        <dbReference type="ARBA" id="ARBA00023136"/>
    </source>
</evidence>
<dbReference type="Pfam" id="PF13715">
    <property type="entry name" value="CarbopepD_reg_2"/>
    <property type="match status" value="1"/>
</dbReference>
<dbReference type="InterPro" id="IPR037066">
    <property type="entry name" value="Plug_dom_sf"/>
</dbReference>
<evidence type="ECO:0000256" key="10">
    <source>
        <dbReference type="SAM" id="MobiDB-lite"/>
    </source>
</evidence>
<keyword evidence="7 8" id="KW-0998">Cell outer membrane</keyword>
<dbReference type="GO" id="GO:0009279">
    <property type="term" value="C:cell outer membrane"/>
    <property type="evidence" value="ECO:0007669"/>
    <property type="project" value="UniProtKB-SubCell"/>
</dbReference>
<dbReference type="SUPFAM" id="SSF56935">
    <property type="entry name" value="Porins"/>
    <property type="match status" value="1"/>
</dbReference>
<dbReference type="Gene3D" id="2.170.130.10">
    <property type="entry name" value="TonB-dependent receptor, plug domain"/>
    <property type="match status" value="1"/>
</dbReference>
<keyword evidence="6 8" id="KW-0472">Membrane</keyword>
<evidence type="ECO:0000256" key="2">
    <source>
        <dbReference type="ARBA" id="ARBA00022448"/>
    </source>
</evidence>
<gene>
    <name evidence="14" type="ORF">FUAX_02350</name>
</gene>
<dbReference type="AlphaFoldDB" id="A0AAU9CIJ6"/>
<keyword evidence="2 8" id="KW-0813">Transport</keyword>
<dbReference type="PROSITE" id="PS52016">
    <property type="entry name" value="TONB_DEPENDENT_REC_3"/>
    <property type="match status" value="1"/>
</dbReference>
<dbReference type="EMBL" id="AP025314">
    <property type="protein sequence ID" value="BDD07803.1"/>
    <property type="molecule type" value="Genomic_DNA"/>
</dbReference>
<name>A0AAU9CIJ6_9BACT</name>
<evidence type="ECO:0000313" key="15">
    <source>
        <dbReference type="Proteomes" id="UP001348817"/>
    </source>
</evidence>
<dbReference type="Proteomes" id="UP001348817">
    <property type="component" value="Chromosome"/>
</dbReference>
<evidence type="ECO:0000256" key="7">
    <source>
        <dbReference type="ARBA" id="ARBA00023237"/>
    </source>
</evidence>
<feature type="domain" description="TonB-dependent receptor-like beta-barrel" evidence="12">
    <location>
        <begin position="358"/>
        <end position="832"/>
    </location>
</feature>
<evidence type="ECO:0000256" key="9">
    <source>
        <dbReference type="RuleBase" id="RU003357"/>
    </source>
</evidence>
<feature type="chain" id="PRO_5043437411" evidence="11">
    <location>
        <begin position="24"/>
        <end position="877"/>
    </location>
</feature>
<protein>
    <submittedName>
        <fullName evidence="14">TonB-dependent receptor</fullName>
    </submittedName>
</protein>
<dbReference type="InterPro" id="IPR012910">
    <property type="entry name" value="Plug_dom"/>
</dbReference>